<evidence type="ECO:0000313" key="3">
    <source>
        <dbReference type="Proteomes" id="UP000177791"/>
    </source>
</evidence>
<feature type="signal peptide" evidence="1">
    <location>
        <begin position="1"/>
        <end position="21"/>
    </location>
</feature>
<organism evidence="2 3">
    <name type="scientific">Hymenobacter glacialis</name>
    <dbReference type="NCBI Taxonomy" id="1908236"/>
    <lineage>
        <taxon>Bacteria</taxon>
        <taxon>Pseudomonadati</taxon>
        <taxon>Bacteroidota</taxon>
        <taxon>Cytophagia</taxon>
        <taxon>Cytophagales</taxon>
        <taxon>Hymenobacteraceae</taxon>
        <taxon>Hymenobacter</taxon>
    </lineage>
</organism>
<keyword evidence="1" id="KW-0732">Signal</keyword>
<keyword evidence="3" id="KW-1185">Reference proteome</keyword>
<dbReference type="AlphaFoldDB" id="A0A1G1T5L7"/>
<feature type="chain" id="PRO_5009578923" evidence="1">
    <location>
        <begin position="22"/>
        <end position="68"/>
    </location>
</feature>
<proteinExistence type="predicted"/>
<dbReference type="EMBL" id="MDZC01000051">
    <property type="protein sequence ID" value="OGX86159.1"/>
    <property type="molecule type" value="Genomic_DNA"/>
</dbReference>
<evidence type="ECO:0000313" key="2">
    <source>
        <dbReference type="EMBL" id="OGX86159.1"/>
    </source>
</evidence>
<protein>
    <submittedName>
        <fullName evidence="2">Uncharacterized protein</fullName>
    </submittedName>
</protein>
<dbReference type="Proteomes" id="UP000177791">
    <property type="component" value="Unassembled WGS sequence"/>
</dbReference>
<dbReference type="STRING" id="1908236.BEN48_13335"/>
<reference evidence="2 3" key="1">
    <citation type="submission" date="2016-08" db="EMBL/GenBank/DDBJ databases">
        <title>Hymenobacter coccineus sp. nov., Hymenobacter lapidarius sp. nov. and Hymenobacter glacialis sp. nov., isolated from Antarctic soil.</title>
        <authorList>
            <person name="Sedlacek I."/>
            <person name="Kralova S."/>
            <person name="Kyrova K."/>
            <person name="Maslanova I."/>
            <person name="Stankova E."/>
            <person name="Vrbovska V."/>
            <person name="Nemec M."/>
            <person name="Bartak M."/>
            <person name="Svec P."/>
            <person name="Busse H.-J."/>
            <person name="Pantucek R."/>
        </authorList>
    </citation>
    <scope>NUCLEOTIDE SEQUENCE [LARGE SCALE GENOMIC DNA]</scope>
    <source>
        <strain evidence="2 3">CCM 8648</strain>
    </source>
</reference>
<dbReference type="RefSeq" id="WP_070733873.1">
    <property type="nucleotide sequence ID" value="NZ_MDZC01000051.1"/>
</dbReference>
<evidence type="ECO:0000256" key="1">
    <source>
        <dbReference type="SAM" id="SignalP"/>
    </source>
</evidence>
<name>A0A1G1T5L7_9BACT</name>
<dbReference type="OrthoDB" id="9993489at2"/>
<comment type="caution">
    <text evidence="2">The sequence shown here is derived from an EMBL/GenBank/DDBJ whole genome shotgun (WGS) entry which is preliminary data.</text>
</comment>
<accession>A0A1G1T5L7</accession>
<sequence length="68" mass="7245">MRTSFLLAVLFVGTTATFQPAPGLPAGITYPWLRLKPSASATVAARFPVPAGCQRVKVAAGSWGEWLR</sequence>
<gene>
    <name evidence="2" type="ORF">BEN48_13335</name>
</gene>